<keyword evidence="5" id="KW-0482">Metalloprotease</keyword>
<comment type="caution">
    <text evidence="9">The sequence shown here is derived from an EMBL/GenBank/DDBJ whole genome shotgun (WGS) entry which is preliminary data.</text>
</comment>
<dbReference type="SUPFAM" id="SSF63411">
    <property type="entry name" value="LuxS/MPP-like metallohydrolase"/>
    <property type="match status" value="4"/>
</dbReference>
<dbReference type="InterPro" id="IPR011249">
    <property type="entry name" value="Metalloenz_LuxS/M16"/>
</dbReference>
<proteinExistence type="inferred from homology"/>
<feature type="domain" description="Peptidase M16 C-terminal" evidence="8">
    <location>
        <begin position="674"/>
        <end position="851"/>
    </location>
</feature>
<dbReference type="Pfam" id="PF00675">
    <property type="entry name" value="Peptidase_M16"/>
    <property type="match status" value="2"/>
</dbReference>
<keyword evidence="3" id="KW-0378">Hydrolase</keyword>
<dbReference type="Pfam" id="PF05193">
    <property type="entry name" value="Peptidase_M16_C"/>
    <property type="match status" value="2"/>
</dbReference>
<keyword evidence="2" id="KW-0645">Protease</keyword>
<evidence type="ECO:0000259" key="8">
    <source>
        <dbReference type="Pfam" id="PF05193"/>
    </source>
</evidence>
<accession>A0A917N3C3</accession>
<dbReference type="Proteomes" id="UP000662074">
    <property type="component" value="Unassembled WGS sequence"/>
</dbReference>
<feature type="signal peptide" evidence="6">
    <location>
        <begin position="1"/>
        <end position="22"/>
    </location>
</feature>
<name>A0A917N3C3_9SPHI</name>
<protein>
    <submittedName>
        <fullName evidence="9">Peptidase M16</fullName>
    </submittedName>
</protein>
<evidence type="ECO:0000256" key="6">
    <source>
        <dbReference type="SAM" id="SignalP"/>
    </source>
</evidence>
<dbReference type="InterPro" id="IPR007863">
    <property type="entry name" value="Peptidase_M16_C"/>
</dbReference>
<evidence type="ECO:0000259" key="7">
    <source>
        <dbReference type="Pfam" id="PF00675"/>
    </source>
</evidence>
<feature type="domain" description="Peptidase M16 N-terminal" evidence="7">
    <location>
        <begin position="50"/>
        <end position="168"/>
    </location>
</feature>
<evidence type="ECO:0000256" key="2">
    <source>
        <dbReference type="ARBA" id="ARBA00022670"/>
    </source>
</evidence>
<evidence type="ECO:0000256" key="1">
    <source>
        <dbReference type="ARBA" id="ARBA00007261"/>
    </source>
</evidence>
<keyword evidence="6" id="KW-0732">Signal</keyword>
<reference evidence="9" key="1">
    <citation type="journal article" date="2014" name="Int. J. Syst. Evol. Microbiol.">
        <title>Complete genome sequence of Corynebacterium casei LMG S-19264T (=DSM 44701T), isolated from a smear-ripened cheese.</title>
        <authorList>
            <consortium name="US DOE Joint Genome Institute (JGI-PGF)"/>
            <person name="Walter F."/>
            <person name="Albersmeier A."/>
            <person name="Kalinowski J."/>
            <person name="Ruckert C."/>
        </authorList>
    </citation>
    <scope>NUCLEOTIDE SEQUENCE</scope>
    <source>
        <strain evidence="9">CCM 8711</strain>
    </source>
</reference>
<dbReference type="EMBL" id="BMDO01000005">
    <property type="protein sequence ID" value="GGI50962.1"/>
    <property type="molecule type" value="Genomic_DNA"/>
</dbReference>
<dbReference type="GO" id="GO:0046872">
    <property type="term" value="F:metal ion binding"/>
    <property type="evidence" value="ECO:0007669"/>
    <property type="project" value="InterPro"/>
</dbReference>
<dbReference type="RefSeq" id="WP_188416586.1">
    <property type="nucleotide sequence ID" value="NZ_BMDO01000005.1"/>
</dbReference>
<keyword evidence="4" id="KW-0862">Zinc</keyword>
<keyword evidence="10" id="KW-1185">Reference proteome</keyword>
<reference evidence="9" key="2">
    <citation type="submission" date="2020-09" db="EMBL/GenBank/DDBJ databases">
        <authorList>
            <person name="Sun Q."/>
            <person name="Sedlacek I."/>
        </authorList>
    </citation>
    <scope>NUCLEOTIDE SEQUENCE</scope>
    <source>
        <strain evidence="9">CCM 8711</strain>
    </source>
</reference>
<sequence length="952" mass="104567">MKKTLSLTLAMLAAGATTFGQAKLVQKVTKTGKDLVIPYEKYVLPNGLTVILHEDHSDPLVHVDVTYHVGSAREEIGKSGFAHFFEHMMFEGSDHAPKGVHDKITIGNGGDNNGSTNHDRTNYYETVPANVLENAIWLEADRMGFLLGQVTQERFEIQRATVKNERGQNYDNRPYGLVSQYYSKALYPYGHPYSWLTIGYIEDLNRSNVNDLKNFFMRWYGPNNATLSIGGDFNTASTLKMVEKYFNSIPRGPEVKPVVVAPVSLTADRYVSYTDNYARLPLLAIVYPTVPNFNKDMAAIDCLAEILGQGKNSLLYQTMVKKQLALNASAYSSNDELAGEFVVQLTPLPGKTLADMEQLYRASLDSLEKRGITDEDMAKFKGSIESQFINGLQSVSGKVSQLAEYQTLTGNPNRTGEVLKMYSSLTKQDVQNAYNKYIKGKGAVILSVLTKTGNVVAANTDNFKPDTSNYKAPNYGYAGLTYNRPKDNFNRGTVPPIGPVPITKAPVFWKKTLPTGVNVIGSENTEVPVVTLNLTIPGGRLADANDLSKAGLSSFFTAMMGEDTRNYTAEKFAAELQKLGSSIRVSNDVDGTVFIVQSLKANLPKTMALLQERLLSPNFTEDAFNRIKKQRLEAFKLAKASPASIANVVYAKLNYGPTNVLGIPESGTEKTVGNINFKDIQNYYDNYITSNGAKVVVVGDVKEPEVISQLAFLSKLPNKKVNLVTPAPALPVAKTKIYLVDVPKAAQTQFSVGYGNNMRYNPTGDYYKAYMANYPLGTDFTSRLNTYLRETKGWTYGASSRFAADKYSGGFTFSSGIRAPSTDSALVALMTELKNYTTNGPTTEEVVFLKKAIGQGNALRYETGPQKARFISLIQEYNLPATYVTEQGALLKNITQEQLKAAANQFITPDKMNILLVGDKARILPGLQKLGYEIVELNTDGDLVTAGTSAGN</sequence>
<dbReference type="PANTHER" id="PTHR43690">
    <property type="entry name" value="NARDILYSIN"/>
    <property type="match status" value="1"/>
</dbReference>
<dbReference type="InterPro" id="IPR050626">
    <property type="entry name" value="Peptidase_M16"/>
</dbReference>
<evidence type="ECO:0000256" key="3">
    <source>
        <dbReference type="ARBA" id="ARBA00022801"/>
    </source>
</evidence>
<dbReference type="GO" id="GO:0008237">
    <property type="term" value="F:metallopeptidase activity"/>
    <property type="evidence" value="ECO:0007669"/>
    <property type="project" value="UniProtKB-KW"/>
</dbReference>
<evidence type="ECO:0000313" key="9">
    <source>
        <dbReference type="EMBL" id="GGI50962.1"/>
    </source>
</evidence>
<dbReference type="PANTHER" id="PTHR43690:SF35">
    <property type="entry name" value="NON-CATALYTIC MEMBER OF PEPTIDASE SUBFAMILY M16B-RELATED"/>
    <property type="match status" value="1"/>
</dbReference>
<feature type="chain" id="PRO_5037849719" evidence="6">
    <location>
        <begin position="23"/>
        <end position="952"/>
    </location>
</feature>
<evidence type="ECO:0000313" key="10">
    <source>
        <dbReference type="Proteomes" id="UP000662074"/>
    </source>
</evidence>
<dbReference type="GO" id="GO:0006508">
    <property type="term" value="P:proteolysis"/>
    <property type="evidence" value="ECO:0007669"/>
    <property type="project" value="UniProtKB-KW"/>
</dbReference>
<dbReference type="Gene3D" id="3.30.830.10">
    <property type="entry name" value="Metalloenzyme, LuxS/M16 peptidase-like"/>
    <property type="match status" value="4"/>
</dbReference>
<evidence type="ECO:0000256" key="4">
    <source>
        <dbReference type="ARBA" id="ARBA00022833"/>
    </source>
</evidence>
<evidence type="ECO:0000256" key="5">
    <source>
        <dbReference type="ARBA" id="ARBA00023049"/>
    </source>
</evidence>
<gene>
    <name evidence="9" type="ORF">GCM10011425_21740</name>
</gene>
<feature type="domain" description="Peptidase M16 C-terminal" evidence="8">
    <location>
        <begin position="209"/>
        <end position="379"/>
    </location>
</feature>
<feature type="domain" description="Peptidase M16 N-terminal" evidence="7">
    <location>
        <begin position="522"/>
        <end position="636"/>
    </location>
</feature>
<dbReference type="InterPro" id="IPR011765">
    <property type="entry name" value="Pept_M16_N"/>
</dbReference>
<dbReference type="AlphaFoldDB" id="A0A917N3C3"/>
<organism evidence="9 10">
    <name type="scientific">Mucilaginibacter galii</name>
    <dbReference type="NCBI Taxonomy" id="2005073"/>
    <lineage>
        <taxon>Bacteria</taxon>
        <taxon>Pseudomonadati</taxon>
        <taxon>Bacteroidota</taxon>
        <taxon>Sphingobacteriia</taxon>
        <taxon>Sphingobacteriales</taxon>
        <taxon>Sphingobacteriaceae</taxon>
        <taxon>Mucilaginibacter</taxon>
    </lineage>
</organism>
<comment type="similarity">
    <text evidence="1">Belongs to the peptidase M16 family.</text>
</comment>